<sequence length="53" mass="6028">MISKQPPILEEKIILSPLVPLALRGHGAGDLGVSKYDKNKFICKLFFQKRYIL</sequence>
<dbReference type="EMBL" id="AP018227">
    <property type="protein sequence ID" value="BAY80858.1"/>
    <property type="molecule type" value="Genomic_DNA"/>
</dbReference>
<dbReference type="Proteomes" id="UP000218418">
    <property type="component" value="Chromosome"/>
</dbReference>
<organism evidence="1 2">
    <name type="scientific">Calothrix parasitica NIES-267</name>
    <dbReference type="NCBI Taxonomy" id="1973488"/>
    <lineage>
        <taxon>Bacteria</taxon>
        <taxon>Bacillati</taxon>
        <taxon>Cyanobacteriota</taxon>
        <taxon>Cyanophyceae</taxon>
        <taxon>Nostocales</taxon>
        <taxon>Calotrichaceae</taxon>
        <taxon>Calothrix</taxon>
    </lineage>
</organism>
<proteinExistence type="predicted"/>
<gene>
    <name evidence="1" type="ORF">NIES267_03230</name>
</gene>
<name>A0A1Z4LID8_9CYAN</name>
<accession>A0A1Z4LID8</accession>
<dbReference type="AlphaFoldDB" id="A0A1Z4LID8"/>
<evidence type="ECO:0000313" key="1">
    <source>
        <dbReference type="EMBL" id="BAY80858.1"/>
    </source>
</evidence>
<protein>
    <submittedName>
        <fullName evidence="1">Uncharacterized protein</fullName>
    </submittedName>
</protein>
<keyword evidence="2" id="KW-1185">Reference proteome</keyword>
<reference evidence="1 2" key="1">
    <citation type="submission" date="2017-06" db="EMBL/GenBank/DDBJ databases">
        <title>Genome sequencing of cyanobaciteial culture collection at National Institute for Environmental Studies (NIES).</title>
        <authorList>
            <person name="Hirose Y."/>
            <person name="Shimura Y."/>
            <person name="Fujisawa T."/>
            <person name="Nakamura Y."/>
            <person name="Kawachi M."/>
        </authorList>
    </citation>
    <scope>NUCLEOTIDE SEQUENCE [LARGE SCALE GENOMIC DNA]</scope>
    <source>
        <strain evidence="1 2">NIES-267</strain>
    </source>
</reference>
<evidence type="ECO:0000313" key="2">
    <source>
        <dbReference type="Proteomes" id="UP000218418"/>
    </source>
</evidence>